<evidence type="ECO:0000256" key="7">
    <source>
        <dbReference type="ARBA" id="ARBA00023180"/>
    </source>
</evidence>
<dbReference type="InterPro" id="IPR057401">
    <property type="entry name" value="Adt-1/2-like_dom"/>
</dbReference>
<dbReference type="InterPro" id="IPR050439">
    <property type="entry name" value="ADAMTS_ADAMTS-like"/>
</dbReference>
<accession>B4MQA0</accession>
<dbReference type="MEROPS" id="M12.A52"/>
<dbReference type="SUPFAM" id="SSF55486">
    <property type="entry name" value="Metalloproteases ('zincins'), catalytic domain"/>
    <property type="match status" value="1"/>
</dbReference>
<dbReference type="PANTHER" id="PTHR13723">
    <property type="entry name" value="ADAMTS A DISINTEGRIN AND METALLOPROTEASE WITH THROMBOSPONDIN MOTIFS PROTEASE"/>
    <property type="match status" value="1"/>
</dbReference>
<evidence type="ECO:0000313" key="13">
    <source>
        <dbReference type="Proteomes" id="UP000007798"/>
    </source>
</evidence>
<dbReference type="InParanoid" id="B4MQA0"/>
<dbReference type="PROSITE" id="PS50215">
    <property type="entry name" value="ADAM_MEPRO"/>
    <property type="match status" value="1"/>
</dbReference>
<evidence type="ECO:0000256" key="4">
    <source>
        <dbReference type="ARBA" id="ARBA00022833"/>
    </source>
</evidence>
<dbReference type="AlphaFoldDB" id="B4MQA0"/>
<evidence type="ECO:0000256" key="3">
    <source>
        <dbReference type="ARBA" id="ARBA00022801"/>
    </source>
</evidence>
<name>B4MQA0_DROWI</name>
<evidence type="ECO:0000313" key="12">
    <source>
        <dbReference type="EMBL" id="EDW74289.1"/>
    </source>
</evidence>
<dbReference type="eggNOG" id="KOG3538">
    <property type="taxonomic scope" value="Eukaryota"/>
</dbReference>
<dbReference type="GO" id="GO:0004222">
    <property type="term" value="F:metalloendopeptidase activity"/>
    <property type="evidence" value="ECO:0007669"/>
    <property type="project" value="InterPro"/>
</dbReference>
<keyword evidence="6" id="KW-1015">Disulfide bond</keyword>
<dbReference type="Gene3D" id="3.40.1620.60">
    <property type="match status" value="1"/>
</dbReference>
<evidence type="ECO:0000256" key="6">
    <source>
        <dbReference type="ARBA" id="ARBA00023157"/>
    </source>
</evidence>
<dbReference type="GO" id="GO:0031012">
    <property type="term" value="C:extracellular matrix"/>
    <property type="evidence" value="ECO:0007669"/>
    <property type="project" value="TreeGrafter"/>
</dbReference>
<keyword evidence="7" id="KW-0325">Glycoprotein</keyword>
<feature type="binding site" evidence="8">
    <location>
        <position position="493"/>
    </location>
    <ligand>
        <name>Zn(2+)</name>
        <dbReference type="ChEBI" id="CHEBI:29105"/>
        <note>catalytic</note>
    </ligand>
</feature>
<dbReference type="GO" id="GO:0030713">
    <property type="term" value="P:follicle cell of egg chamber stalk formation"/>
    <property type="evidence" value="ECO:0007669"/>
    <property type="project" value="EnsemblMetazoa"/>
</dbReference>
<dbReference type="CDD" id="cd04273">
    <property type="entry name" value="ZnMc_ADAMTS_like"/>
    <property type="match status" value="1"/>
</dbReference>
<dbReference type="Pfam" id="PF17771">
    <property type="entry name" value="ADAMTS_CR_2"/>
    <property type="match status" value="1"/>
</dbReference>
<dbReference type="OrthoDB" id="9942326at2759"/>
<dbReference type="EMBL" id="CH963849">
    <property type="protein sequence ID" value="EDW74289.1"/>
    <property type="molecule type" value="Genomic_DNA"/>
</dbReference>
<dbReference type="HOGENOM" id="CLU_007887_0_0_1"/>
<evidence type="ECO:0000256" key="1">
    <source>
        <dbReference type="ARBA" id="ARBA00022670"/>
    </source>
</evidence>
<reference evidence="12 13" key="1">
    <citation type="journal article" date="2007" name="Nature">
        <title>Evolution of genes and genomes on the Drosophila phylogeny.</title>
        <authorList>
            <consortium name="Drosophila 12 Genomes Consortium"/>
            <person name="Clark A.G."/>
            <person name="Eisen M.B."/>
            <person name="Smith D.R."/>
            <person name="Bergman C.M."/>
            <person name="Oliver B."/>
            <person name="Markow T.A."/>
            <person name="Kaufman T.C."/>
            <person name="Kellis M."/>
            <person name="Gelbart W."/>
            <person name="Iyer V.N."/>
            <person name="Pollard D.A."/>
            <person name="Sackton T.B."/>
            <person name="Larracuente A.M."/>
            <person name="Singh N.D."/>
            <person name="Abad J.P."/>
            <person name="Abt D.N."/>
            <person name="Adryan B."/>
            <person name="Aguade M."/>
            <person name="Akashi H."/>
            <person name="Anderson W.W."/>
            <person name="Aquadro C.F."/>
            <person name="Ardell D.H."/>
            <person name="Arguello R."/>
            <person name="Artieri C.G."/>
            <person name="Barbash D.A."/>
            <person name="Barker D."/>
            <person name="Barsanti P."/>
            <person name="Batterham P."/>
            <person name="Batzoglou S."/>
            <person name="Begun D."/>
            <person name="Bhutkar A."/>
            <person name="Blanco E."/>
            <person name="Bosak S.A."/>
            <person name="Bradley R.K."/>
            <person name="Brand A.D."/>
            <person name="Brent M.R."/>
            <person name="Brooks A.N."/>
            <person name="Brown R.H."/>
            <person name="Butlin R.K."/>
            <person name="Caggese C."/>
            <person name="Calvi B.R."/>
            <person name="Bernardo de Carvalho A."/>
            <person name="Caspi A."/>
            <person name="Castrezana S."/>
            <person name="Celniker S.E."/>
            <person name="Chang J.L."/>
            <person name="Chapple C."/>
            <person name="Chatterji S."/>
            <person name="Chinwalla A."/>
            <person name="Civetta A."/>
            <person name="Clifton S.W."/>
            <person name="Comeron J.M."/>
            <person name="Costello J.C."/>
            <person name="Coyne J.A."/>
            <person name="Daub J."/>
            <person name="David R.G."/>
            <person name="Delcher A.L."/>
            <person name="Delehaunty K."/>
            <person name="Do C.B."/>
            <person name="Ebling H."/>
            <person name="Edwards K."/>
            <person name="Eickbush T."/>
            <person name="Evans J.D."/>
            <person name="Filipski A."/>
            <person name="Findeiss S."/>
            <person name="Freyhult E."/>
            <person name="Fulton L."/>
            <person name="Fulton R."/>
            <person name="Garcia A.C."/>
            <person name="Gardiner A."/>
            <person name="Garfield D.A."/>
            <person name="Garvin B.E."/>
            <person name="Gibson G."/>
            <person name="Gilbert D."/>
            <person name="Gnerre S."/>
            <person name="Godfrey J."/>
            <person name="Good R."/>
            <person name="Gotea V."/>
            <person name="Gravely B."/>
            <person name="Greenberg A.J."/>
            <person name="Griffiths-Jones S."/>
            <person name="Gross S."/>
            <person name="Guigo R."/>
            <person name="Gustafson E.A."/>
            <person name="Haerty W."/>
            <person name="Hahn M.W."/>
            <person name="Halligan D.L."/>
            <person name="Halpern A.L."/>
            <person name="Halter G.M."/>
            <person name="Han M.V."/>
            <person name="Heger A."/>
            <person name="Hillier L."/>
            <person name="Hinrichs A.S."/>
            <person name="Holmes I."/>
            <person name="Hoskins R.A."/>
            <person name="Hubisz M.J."/>
            <person name="Hultmark D."/>
            <person name="Huntley M.A."/>
            <person name="Jaffe D.B."/>
            <person name="Jagadeeshan S."/>
            <person name="Jeck W.R."/>
            <person name="Johnson J."/>
            <person name="Jones C.D."/>
            <person name="Jordan W.C."/>
            <person name="Karpen G.H."/>
            <person name="Kataoka E."/>
            <person name="Keightley P.D."/>
            <person name="Kheradpour P."/>
            <person name="Kirkness E.F."/>
            <person name="Koerich L.B."/>
            <person name="Kristiansen K."/>
            <person name="Kudrna D."/>
            <person name="Kulathinal R.J."/>
            <person name="Kumar S."/>
            <person name="Kwok R."/>
            <person name="Lander E."/>
            <person name="Langley C.H."/>
            <person name="Lapoint R."/>
            <person name="Lazzaro B.P."/>
            <person name="Lee S.J."/>
            <person name="Levesque L."/>
            <person name="Li R."/>
            <person name="Lin C.F."/>
            <person name="Lin M.F."/>
            <person name="Lindblad-Toh K."/>
            <person name="Llopart A."/>
            <person name="Long M."/>
            <person name="Low L."/>
            <person name="Lozovsky E."/>
            <person name="Lu J."/>
            <person name="Luo M."/>
            <person name="Machado C.A."/>
            <person name="Makalowski W."/>
            <person name="Marzo M."/>
            <person name="Matsuda M."/>
            <person name="Matzkin L."/>
            <person name="McAllister B."/>
            <person name="McBride C.S."/>
            <person name="McKernan B."/>
            <person name="McKernan K."/>
            <person name="Mendez-Lago M."/>
            <person name="Minx P."/>
            <person name="Mollenhauer M.U."/>
            <person name="Montooth K."/>
            <person name="Mount S.M."/>
            <person name="Mu X."/>
            <person name="Myers E."/>
            <person name="Negre B."/>
            <person name="Newfeld S."/>
            <person name="Nielsen R."/>
            <person name="Noor M.A."/>
            <person name="O'Grady P."/>
            <person name="Pachter L."/>
            <person name="Papaceit M."/>
            <person name="Parisi M.J."/>
            <person name="Parisi M."/>
            <person name="Parts L."/>
            <person name="Pedersen J.S."/>
            <person name="Pesole G."/>
            <person name="Phillippy A.M."/>
            <person name="Ponting C.P."/>
            <person name="Pop M."/>
            <person name="Porcelli D."/>
            <person name="Powell J.R."/>
            <person name="Prohaska S."/>
            <person name="Pruitt K."/>
            <person name="Puig M."/>
            <person name="Quesneville H."/>
            <person name="Ram K.R."/>
            <person name="Rand D."/>
            <person name="Rasmussen M.D."/>
            <person name="Reed L.K."/>
            <person name="Reenan R."/>
            <person name="Reily A."/>
            <person name="Remington K.A."/>
            <person name="Rieger T.T."/>
            <person name="Ritchie M.G."/>
            <person name="Robin C."/>
            <person name="Rogers Y.H."/>
            <person name="Rohde C."/>
            <person name="Rozas J."/>
            <person name="Rubenfield M.J."/>
            <person name="Ruiz A."/>
            <person name="Russo S."/>
            <person name="Salzberg S.L."/>
            <person name="Sanchez-Gracia A."/>
            <person name="Saranga D.J."/>
            <person name="Sato H."/>
            <person name="Schaeffer S.W."/>
            <person name="Schatz M.C."/>
            <person name="Schlenke T."/>
            <person name="Schwartz R."/>
            <person name="Segarra C."/>
            <person name="Singh R.S."/>
            <person name="Sirot L."/>
            <person name="Sirota M."/>
            <person name="Sisneros N.B."/>
            <person name="Smith C.D."/>
            <person name="Smith T.F."/>
            <person name="Spieth J."/>
            <person name="Stage D.E."/>
            <person name="Stark A."/>
            <person name="Stephan W."/>
            <person name="Strausberg R.L."/>
            <person name="Strempel S."/>
            <person name="Sturgill D."/>
            <person name="Sutton G."/>
            <person name="Sutton G.G."/>
            <person name="Tao W."/>
            <person name="Teichmann S."/>
            <person name="Tobari Y.N."/>
            <person name="Tomimura Y."/>
            <person name="Tsolas J.M."/>
            <person name="Valente V.L."/>
            <person name="Venter E."/>
            <person name="Venter J.C."/>
            <person name="Vicario S."/>
            <person name="Vieira F.G."/>
            <person name="Vilella A.J."/>
            <person name="Villasante A."/>
            <person name="Walenz B."/>
            <person name="Wang J."/>
            <person name="Wasserman M."/>
            <person name="Watts T."/>
            <person name="Wilson D."/>
            <person name="Wilson R.K."/>
            <person name="Wing R.A."/>
            <person name="Wolfner M.F."/>
            <person name="Wong A."/>
            <person name="Wong G.K."/>
            <person name="Wu C.I."/>
            <person name="Wu G."/>
            <person name="Yamamoto D."/>
            <person name="Yang H.P."/>
            <person name="Yang S.P."/>
            <person name="Yorke J.A."/>
            <person name="Yoshida K."/>
            <person name="Zdobnov E."/>
            <person name="Zhang P."/>
            <person name="Zhang Y."/>
            <person name="Zimin A.V."/>
            <person name="Baldwin J."/>
            <person name="Abdouelleil A."/>
            <person name="Abdulkadir J."/>
            <person name="Abebe A."/>
            <person name="Abera B."/>
            <person name="Abreu J."/>
            <person name="Acer S.C."/>
            <person name="Aftuck L."/>
            <person name="Alexander A."/>
            <person name="An P."/>
            <person name="Anderson E."/>
            <person name="Anderson S."/>
            <person name="Arachi H."/>
            <person name="Azer M."/>
            <person name="Bachantsang P."/>
            <person name="Barry A."/>
            <person name="Bayul T."/>
            <person name="Berlin A."/>
            <person name="Bessette D."/>
            <person name="Bloom T."/>
            <person name="Blye J."/>
            <person name="Boguslavskiy L."/>
            <person name="Bonnet C."/>
            <person name="Boukhgalter B."/>
            <person name="Bourzgui I."/>
            <person name="Brown A."/>
            <person name="Cahill P."/>
            <person name="Channer S."/>
            <person name="Cheshatsang Y."/>
            <person name="Chuda L."/>
            <person name="Citroen M."/>
            <person name="Collymore A."/>
            <person name="Cooke P."/>
            <person name="Costello M."/>
            <person name="D'Aco K."/>
            <person name="Daza R."/>
            <person name="De Haan G."/>
            <person name="DeGray S."/>
            <person name="DeMaso C."/>
            <person name="Dhargay N."/>
            <person name="Dooley K."/>
            <person name="Dooley E."/>
            <person name="Doricent M."/>
            <person name="Dorje P."/>
            <person name="Dorjee K."/>
            <person name="Dupes A."/>
            <person name="Elong R."/>
            <person name="Falk J."/>
            <person name="Farina A."/>
            <person name="Faro S."/>
            <person name="Ferguson D."/>
            <person name="Fisher S."/>
            <person name="Foley C.D."/>
            <person name="Franke A."/>
            <person name="Friedrich D."/>
            <person name="Gadbois L."/>
            <person name="Gearin G."/>
            <person name="Gearin C.R."/>
            <person name="Giannoukos G."/>
            <person name="Goode T."/>
            <person name="Graham J."/>
            <person name="Grandbois E."/>
            <person name="Grewal S."/>
            <person name="Gyaltsen K."/>
            <person name="Hafez N."/>
            <person name="Hagos B."/>
            <person name="Hall J."/>
            <person name="Henson C."/>
            <person name="Hollinger A."/>
            <person name="Honan T."/>
            <person name="Huard M.D."/>
            <person name="Hughes L."/>
            <person name="Hurhula B."/>
            <person name="Husby M.E."/>
            <person name="Kamat A."/>
            <person name="Kanga B."/>
            <person name="Kashin S."/>
            <person name="Khazanovich D."/>
            <person name="Kisner P."/>
            <person name="Lance K."/>
            <person name="Lara M."/>
            <person name="Lee W."/>
            <person name="Lennon N."/>
            <person name="Letendre F."/>
            <person name="LeVine R."/>
            <person name="Lipovsky A."/>
            <person name="Liu X."/>
            <person name="Liu J."/>
            <person name="Liu S."/>
            <person name="Lokyitsang T."/>
            <person name="Lokyitsang Y."/>
            <person name="Lubonja R."/>
            <person name="Lui A."/>
            <person name="MacDonald P."/>
            <person name="Magnisalis V."/>
            <person name="Maru K."/>
            <person name="Matthews C."/>
            <person name="McCusker W."/>
            <person name="McDonough S."/>
            <person name="Mehta T."/>
            <person name="Meldrim J."/>
            <person name="Meneus L."/>
            <person name="Mihai O."/>
            <person name="Mihalev A."/>
            <person name="Mihova T."/>
            <person name="Mittelman R."/>
            <person name="Mlenga V."/>
            <person name="Montmayeur A."/>
            <person name="Mulrain L."/>
            <person name="Navidi A."/>
            <person name="Naylor J."/>
            <person name="Negash T."/>
            <person name="Nguyen T."/>
            <person name="Nguyen N."/>
            <person name="Nicol R."/>
            <person name="Norbu C."/>
            <person name="Norbu N."/>
            <person name="Novod N."/>
            <person name="O'Neill B."/>
            <person name="Osman S."/>
            <person name="Markiewicz E."/>
            <person name="Oyono O.L."/>
            <person name="Patti C."/>
            <person name="Phunkhang P."/>
            <person name="Pierre F."/>
            <person name="Priest M."/>
            <person name="Raghuraman S."/>
            <person name="Rege F."/>
            <person name="Reyes R."/>
            <person name="Rise C."/>
            <person name="Rogov P."/>
            <person name="Ross K."/>
            <person name="Ryan E."/>
            <person name="Settipalli S."/>
            <person name="Shea T."/>
            <person name="Sherpa N."/>
            <person name="Shi L."/>
            <person name="Shih D."/>
            <person name="Sparrow T."/>
            <person name="Spaulding J."/>
            <person name="Stalker J."/>
            <person name="Stange-Thomann N."/>
            <person name="Stavropoulos S."/>
            <person name="Stone C."/>
            <person name="Strader C."/>
            <person name="Tesfaye S."/>
            <person name="Thomson T."/>
            <person name="Thoulutsang Y."/>
            <person name="Thoulutsang D."/>
            <person name="Topham K."/>
            <person name="Topping I."/>
            <person name="Tsamla T."/>
            <person name="Vassiliev H."/>
            <person name="Vo A."/>
            <person name="Wangchuk T."/>
            <person name="Wangdi T."/>
            <person name="Weiand M."/>
            <person name="Wilkinson J."/>
            <person name="Wilson A."/>
            <person name="Yadav S."/>
            <person name="Young G."/>
            <person name="Yu Q."/>
            <person name="Zembek L."/>
            <person name="Zhong D."/>
            <person name="Zimmer A."/>
            <person name="Zwirko Z."/>
            <person name="Jaffe D.B."/>
            <person name="Alvarez P."/>
            <person name="Brockman W."/>
            <person name="Butler J."/>
            <person name="Chin C."/>
            <person name="Gnerre S."/>
            <person name="Grabherr M."/>
            <person name="Kleber M."/>
            <person name="Mauceli E."/>
            <person name="MacCallum I."/>
        </authorList>
    </citation>
    <scope>NUCLEOTIDE SEQUENCE [LARGE SCALE GENOMIC DNA]</scope>
    <source>
        <strain evidence="13">Tucson 14030-0811.24</strain>
    </source>
</reference>
<dbReference type="GO" id="GO:0046872">
    <property type="term" value="F:metal ion binding"/>
    <property type="evidence" value="ECO:0007669"/>
    <property type="project" value="UniProtKB-KW"/>
</dbReference>
<feature type="region of interest" description="Disordered" evidence="9">
    <location>
        <begin position="908"/>
        <end position="928"/>
    </location>
</feature>
<dbReference type="GO" id="GO:2001223">
    <property type="term" value="P:negative regulation of neuron migration"/>
    <property type="evidence" value="ECO:0007669"/>
    <property type="project" value="EnsemblMetazoa"/>
</dbReference>
<feature type="domain" description="Peptidase M12B" evidence="11">
    <location>
        <begin position="335"/>
        <end position="552"/>
    </location>
</feature>
<dbReference type="FunCoup" id="B4MQA0">
    <property type="interactions" value="9"/>
</dbReference>
<proteinExistence type="predicted"/>
<keyword evidence="10" id="KW-1133">Transmembrane helix</keyword>
<feature type="compositionally biased region" description="Pro residues" evidence="9">
    <location>
        <begin position="915"/>
        <end position="925"/>
    </location>
</feature>
<protein>
    <submittedName>
        <fullName evidence="12">GK21456</fullName>
    </submittedName>
</protein>
<evidence type="ECO:0000256" key="10">
    <source>
        <dbReference type="SAM" id="Phobius"/>
    </source>
</evidence>
<feature type="active site" evidence="8">
    <location>
        <position position="494"/>
    </location>
</feature>
<feature type="binding site" evidence="8">
    <location>
        <position position="503"/>
    </location>
    <ligand>
        <name>Zn(2+)</name>
        <dbReference type="ChEBI" id="CHEBI:29105"/>
        <note>catalytic</note>
    </ligand>
</feature>
<dbReference type="PANTHER" id="PTHR13723:SF275">
    <property type="entry name" value="STALL, ISOFORM C"/>
    <property type="match status" value="1"/>
</dbReference>
<dbReference type="STRING" id="7260.B4MQA0"/>
<sequence length="1148" mass="130473">MRAIGGPNQLYQISTLITLATFISAVASVFAPIPSTSDDSIHIKLRRQRSLLWHGIELDENKLPDLLMDHERALIFGLRSAKEEAPEFKLVHWAQHEKKTKKAVEKQQQQRPKRRHSRSISVQATNVDVDDANDDDDDHHQHTGGADNVDEMSKGKQSEGDDDVEAKLQLQQSPQLIDDAFIFIRSTPNGTEFVEHSSELLKQLEKCFYRGPSAAVNLCETGSVHGVFQQNASDFVIHPLPNRFGAGLHVIYQARSLPNSNNNNVTPEDIPVQFEPDLEEFNEPRQSRRRSHMQTKVQGLRLRFQPRHHHGAQHRRRRRRYIGPPPRRWPVPEDLNIETAIFTDSHLYRHMERNFGNKDAESKLIQYVLTILNGVQLLYHHATLGRRINFVLKRLDVWKYSNPPDLELSRDVDTYLNNFCKWQEKFNPESNNNILHYDHALLLTGLDLLTIGKNGQEMSQVVGLAPVSGMCTATSSCTVNEGKNFDSVFVVAHEIGHNLGLRHDSQENQCDSSMHIMSPTLGRGKVTWSKCSRDYLEQFLTLPQADCLFQRGNLKGHLDHTASGKLPGEIFDANQQCMLKYGKGSERATQQSRSQICLDLHCQIERFTKTSHPALEGTECGDNMWCRGGICVFRRNPQHSSGFNSLSQLSAASSAAVGAGKGSPSHDKASFMESSTSMSQLLHMRNDLPGISSWSSWSEPGACESGCLYGPSQRLREGSTGLRTFSRSCLNYHHRCMGRDRRFESCIAKNCYHVPVQTIKTYASQVCQKARKSDSELTGEGQQLVSTVEESCKVFCLTKNNNTKSRRWIFPDGTTCRTKYHTQNDIGYCIAGRCEIFSCDNSTTNFFKMDNTFCEDRFPRKEESKQQSTYKRYADRQIGITPRNRNENEVTFPVSYPRKSSYDKYKNHIERTSPPASPPPPPMPAPASLVSLERQKHDSEWLIKSGCHSNCMTDSKGIQVVSSRYTGAQSFQLCSHKFKPCETLQTAAEYAEQTCARYKMKVRGLSGHGAQISASIEEPDRSCRVGCQDEFIKYRYFLVNGNSGHFPLGTRCSQVHRRYCVYGKCLEFGEDNLPLQQSHISLALLRSRRDTRTRKKRSFLYYEPVNITETITQDFLNKLSPDNIEFTQPIHISMDELNSHNNYNNNYS</sequence>
<dbReference type="OMA" id="YRSPWAA"/>
<evidence type="ECO:0000259" key="11">
    <source>
        <dbReference type="PROSITE" id="PS50215"/>
    </source>
</evidence>
<dbReference type="InterPro" id="IPR001590">
    <property type="entry name" value="Peptidase_M12B"/>
</dbReference>
<evidence type="ECO:0000256" key="5">
    <source>
        <dbReference type="ARBA" id="ARBA00023049"/>
    </source>
</evidence>
<organism evidence="13">
    <name type="scientific">Drosophila willistoni</name>
    <name type="common">Fruit fly</name>
    <dbReference type="NCBI Taxonomy" id="7260"/>
    <lineage>
        <taxon>Eukaryota</taxon>
        <taxon>Metazoa</taxon>
        <taxon>Ecdysozoa</taxon>
        <taxon>Arthropoda</taxon>
        <taxon>Hexapoda</taxon>
        <taxon>Insecta</taxon>
        <taxon>Pterygota</taxon>
        <taxon>Neoptera</taxon>
        <taxon>Endopterygota</taxon>
        <taxon>Diptera</taxon>
        <taxon>Brachycera</taxon>
        <taxon>Muscomorpha</taxon>
        <taxon>Ephydroidea</taxon>
        <taxon>Drosophilidae</taxon>
        <taxon>Drosophila</taxon>
        <taxon>Sophophora</taxon>
    </lineage>
</organism>
<dbReference type="InterPro" id="IPR024079">
    <property type="entry name" value="MetalloPept_cat_dom_sf"/>
</dbReference>
<dbReference type="Gene3D" id="3.40.390.10">
    <property type="entry name" value="Collagenase (Catalytic Domain)"/>
    <property type="match status" value="1"/>
</dbReference>
<feature type="binding site" evidence="8">
    <location>
        <position position="497"/>
    </location>
    <ligand>
        <name>Zn(2+)</name>
        <dbReference type="ChEBI" id="CHEBI:29105"/>
        <note>catalytic</note>
    </ligand>
</feature>
<keyword evidence="5" id="KW-0482">Metalloprotease</keyword>
<dbReference type="PhylomeDB" id="B4MQA0"/>
<keyword evidence="10" id="KW-0472">Membrane</keyword>
<evidence type="ECO:0000256" key="8">
    <source>
        <dbReference type="PROSITE-ProRule" id="PRU00276"/>
    </source>
</evidence>
<gene>
    <name evidence="12" type="primary">Dwil\GK21456</name>
    <name evidence="12" type="ORF">Dwil_GK21456</name>
</gene>
<dbReference type="GO" id="GO:0030198">
    <property type="term" value="P:extracellular matrix organization"/>
    <property type="evidence" value="ECO:0007669"/>
    <property type="project" value="TreeGrafter"/>
</dbReference>
<comment type="caution">
    <text evidence="8">Lacks conserved residue(s) required for the propagation of feature annotation.</text>
</comment>
<dbReference type="InterPro" id="IPR041645">
    <property type="entry name" value="ADAMTS_CR_2"/>
</dbReference>
<feature type="region of interest" description="Disordered" evidence="9">
    <location>
        <begin position="99"/>
        <end position="165"/>
    </location>
</feature>
<keyword evidence="13" id="KW-1185">Reference proteome</keyword>
<keyword evidence="10" id="KW-0812">Transmembrane</keyword>
<dbReference type="Pfam" id="PF01421">
    <property type="entry name" value="Reprolysin"/>
    <property type="match status" value="1"/>
</dbReference>
<dbReference type="Pfam" id="PF25379">
    <property type="entry name" value="Adt-1"/>
    <property type="match status" value="1"/>
</dbReference>
<feature type="transmembrane region" description="Helical" evidence="10">
    <location>
        <begin position="12"/>
        <end position="33"/>
    </location>
</feature>
<dbReference type="GO" id="GO:0006508">
    <property type="term" value="P:proteolysis"/>
    <property type="evidence" value="ECO:0007669"/>
    <property type="project" value="UniProtKB-KW"/>
</dbReference>
<feature type="compositionally biased region" description="Acidic residues" evidence="9">
    <location>
        <begin position="128"/>
        <end position="137"/>
    </location>
</feature>
<keyword evidence="3" id="KW-0378">Hydrolase</keyword>
<keyword evidence="4 8" id="KW-0862">Zinc</keyword>
<dbReference type="Proteomes" id="UP000007798">
    <property type="component" value="Unassembled WGS sequence"/>
</dbReference>
<keyword evidence="1" id="KW-0645">Protease</keyword>
<evidence type="ECO:0000256" key="2">
    <source>
        <dbReference type="ARBA" id="ARBA00022723"/>
    </source>
</evidence>
<evidence type="ECO:0000256" key="9">
    <source>
        <dbReference type="SAM" id="MobiDB-lite"/>
    </source>
</evidence>
<keyword evidence="2 8" id="KW-0479">Metal-binding</keyword>